<dbReference type="PANTHER" id="PTHR46825:SF15">
    <property type="entry name" value="BETA-LACTAMASE-RELATED DOMAIN-CONTAINING PROTEIN"/>
    <property type="match status" value="1"/>
</dbReference>
<accession>A0ABY3XIR8</accession>
<evidence type="ECO:0000259" key="3">
    <source>
        <dbReference type="Pfam" id="PF11954"/>
    </source>
</evidence>
<protein>
    <submittedName>
        <fullName evidence="4">Serine hydrolase</fullName>
    </submittedName>
</protein>
<dbReference type="RefSeq" id="WP_057942667.1">
    <property type="nucleotide sequence ID" value="NZ_CP011131.1"/>
</dbReference>
<evidence type="ECO:0000313" key="4">
    <source>
        <dbReference type="EMBL" id="UNP31543.1"/>
    </source>
</evidence>
<dbReference type="Proteomes" id="UP000829194">
    <property type="component" value="Chromosome"/>
</dbReference>
<keyword evidence="4" id="KW-0378">Hydrolase</keyword>
<dbReference type="Gene3D" id="3.40.710.10">
    <property type="entry name" value="DD-peptidase/beta-lactamase superfamily"/>
    <property type="match status" value="1"/>
</dbReference>
<gene>
    <name evidence="4" type="ORF">MOV92_09970</name>
</gene>
<evidence type="ECO:0000256" key="1">
    <source>
        <dbReference type="SAM" id="SignalP"/>
    </source>
</evidence>
<dbReference type="InterPro" id="IPR001466">
    <property type="entry name" value="Beta-lactam-related"/>
</dbReference>
<dbReference type="SUPFAM" id="SSF56601">
    <property type="entry name" value="beta-lactamase/transpeptidase-like"/>
    <property type="match status" value="1"/>
</dbReference>
<feature type="signal peptide" evidence="1">
    <location>
        <begin position="1"/>
        <end position="23"/>
    </location>
</feature>
<evidence type="ECO:0000313" key="5">
    <source>
        <dbReference type="Proteomes" id="UP000829194"/>
    </source>
</evidence>
<dbReference type="Gene3D" id="2.40.128.600">
    <property type="match status" value="1"/>
</dbReference>
<dbReference type="Pfam" id="PF00144">
    <property type="entry name" value="Beta-lactamase"/>
    <property type="match status" value="1"/>
</dbReference>
<dbReference type="GO" id="GO:0016787">
    <property type="term" value="F:hydrolase activity"/>
    <property type="evidence" value="ECO:0007669"/>
    <property type="project" value="UniProtKB-KW"/>
</dbReference>
<dbReference type="InterPro" id="IPR050491">
    <property type="entry name" value="AmpC-like"/>
</dbReference>
<name>A0ABY3XIR8_9GAMM</name>
<feature type="chain" id="PRO_5046407116" evidence="1">
    <location>
        <begin position="24"/>
        <end position="556"/>
    </location>
</feature>
<sequence>MRATDWKAHGAGLLICVSAAAAAAQTPVNTAAAEPPLPEQLRDFDAYVESVRKQFEVPGIAVAIVKDGRVVLERGYGVRELGKSEPVDAHTLFAIASNTKAFTSASLSMLADEGKLGLDDRVIDHLPWFRMADPYVTGEMRVRDLLAHRSGLGLGAGDLLYWPGTDYSNEEVARRLAEVPLSGGFRGQYAYDNILYGVAQLVVEKASGRSYREFLDQRIFKPLGMDETRYNADALRVGDNVASGHAKADFKILQTAPRMTWSNVAGAGGLYSSVHDMSKWMRVQLDGGVYGREGGEEQRLFSAKRQREMWSVVTPMAISEPAVPELAAAKPNFAGYGEGWQLTDYRGKKLVWHTGGWPGMVSRVTLLPEQKLGVVVLTNAELGGAFQALTLRALDAYLDAPKTDWNAAYAAALAKSRDKADEDWNKHVAARDAKSKPSLPLSGYAGAYRDPWYGDVFIEPAAGGKLRVRFGRTKDLVGELSHWQHDTFIVRWDQRWLNADAFLNFALTPDGKVRELRMEAISPLTDFSFDFQDLRLTPVAKEVEAKSDPPKAAKKS</sequence>
<dbReference type="InterPro" id="IPR012338">
    <property type="entry name" value="Beta-lactam/transpept-like"/>
</dbReference>
<evidence type="ECO:0000259" key="2">
    <source>
        <dbReference type="Pfam" id="PF00144"/>
    </source>
</evidence>
<feature type="domain" description="Beta-lactamase-related" evidence="2">
    <location>
        <begin position="44"/>
        <end position="388"/>
    </location>
</feature>
<reference evidence="4 5" key="1">
    <citation type="submission" date="2022-03" db="EMBL/GenBank/DDBJ databases">
        <title>Complete genome sequence of Lysobacter capsici VKM B-2533 and Lysobacter gummosus 10.1.1, promising sources of lytic agents.</title>
        <authorList>
            <person name="Tarlachkov S.V."/>
            <person name="Kudryakova I.V."/>
            <person name="Afoshin A.S."/>
            <person name="Leontyevskaya E.A."/>
            <person name="Leontyevskaya N.V."/>
        </authorList>
    </citation>
    <scope>NUCLEOTIDE SEQUENCE [LARGE SCALE GENOMIC DNA]</scope>
    <source>
        <strain evidence="4 5">10.1.1</strain>
    </source>
</reference>
<keyword evidence="5" id="KW-1185">Reference proteome</keyword>
<organism evidence="4 5">
    <name type="scientific">Lysobacter gummosus</name>
    <dbReference type="NCBI Taxonomy" id="262324"/>
    <lineage>
        <taxon>Bacteria</taxon>
        <taxon>Pseudomonadati</taxon>
        <taxon>Pseudomonadota</taxon>
        <taxon>Gammaproteobacteria</taxon>
        <taxon>Lysobacterales</taxon>
        <taxon>Lysobacteraceae</taxon>
        <taxon>Lysobacter</taxon>
    </lineage>
</organism>
<dbReference type="Pfam" id="PF11954">
    <property type="entry name" value="DUF3471"/>
    <property type="match status" value="1"/>
</dbReference>
<keyword evidence="1" id="KW-0732">Signal</keyword>
<dbReference type="PANTHER" id="PTHR46825">
    <property type="entry name" value="D-ALANYL-D-ALANINE-CARBOXYPEPTIDASE/ENDOPEPTIDASE AMPH"/>
    <property type="match status" value="1"/>
</dbReference>
<dbReference type="EMBL" id="CP093547">
    <property type="protein sequence ID" value="UNP31543.1"/>
    <property type="molecule type" value="Genomic_DNA"/>
</dbReference>
<proteinExistence type="predicted"/>
<feature type="domain" description="Peptidase S12 Pab87-related C-terminal" evidence="3">
    <location>
        <begin position="431"/>
        <end position="537"/>
    </location>
</feature>
<dbReference type="InterPro" id="IPR021860">
    <property type="entry name" value="Peptidase_S12_Pab87-rel_C"/>
</dbReference>